<comment type="caution">
    <text evidence="1">The sequence shown here is derived from an EMBL/GenBank/DDBJ whole genome shotgun (WGS) entry which is preliminary data.</text>
</comment>
<keyword evidence="2" id="KW-1185">Reference proteome</keyword>
<gene>
    <name evidence="1" type="ORF">GMARGA_LOCUS1727</name>
</gene>
<proteinExistence type="predicted"/>
<dbReference type="Proteomes" id="UP000789901">
    <property type="component" value="Unassembled WGS sequence"/>
</dbReference>
<accession>A0ABM8W063</accession>
<protein>
    <submittedName>
        <fullName evidence="1">6737_t:CDS:1</fullName>
    </submittedName>
</protein>
<dbReference type="EMBL" id="CAJVQB010000477">
    <property type="protein sequence ID" value="CAG8491251.1"/>
    <property type="molecule type" value="Genomic_DNA"/>
</dbReference>
<evidence type="ECO:0000313" key="1">
    <source>
        <dbReference type="EMBL" id="CAG8491251.1"/>
    </source>
</evidence>
<sequence length="90" mass="10157">MFNLVTYGPSKGIEGIAYESKFPIFLLKCSEVGVLPSSYIISTTVTIAFTNPWFVKRTLIDKDKTCSKLFVILESPFLAQVPLYTVFILR</sequence>
<name>A0ABM8W063_GIGMA</name>
<organism evidence="1 2">
    <name type="scientific">Gigaspora margarita</name>
    <dbReference type="NCBI Taxonomy" id="4874"/>
    <lineage>
        <taxon>Eukaryota</taxon>
        <taxon>Fungi</taxon>
        <taxon>Fungi incertae sedis</taxon>
        <taxon>Mucoromycota</taxon>
        <taxon>Glomeromycotina</taxon>
        <taxon>Glomeromycetes</taxon>
        <taxon>Diversisporales</taxon>
        <taxon>Gigasporaceae</taxon>
        <taxon>Gigaspora</taxon>
    </lineage>
</organism>
<reference evidence="1 2" key="1">
    <citation type="submission" date="2021-06" db="EMBL/GenBank/DDBJ databases">
        <authorList>
            <person name="Kallberg Y."/>
            <person name="Tangrot J."/>
            <person name="Rosling A."/>
        </authorList>
    </citation>
    <scope>NUCLEOTIDE SEQUENCE [LARGE SCALE GENOMIC DNA]</scope>
    <source>
        <strain evidence="1 2">120-4 pot B 10/14</strain>
    </source>
</reference>
<evidence type="ECO:0000313" key="2">
    <source>
        <dbReference type="Proteomes" id="UP000789901"/>
    </source>
</evidence>